<gene>
    <name evidence="3" type="ORF">BD410DRAFT_783579</name>
</gene>
<sequence>MAEPQTDVEPDTAGNSSASHSNAPQYHPSFSSPDADIVILSDDGVLFRVHKLVLQLGSGFFKTMLEMPRDAAEALNNEPILIQEKSNVFAILLDIIYPDRQPHDPQSLEFVQEILQAAEKFDMPKVSKTIRRLATPQSTFLTSAIDLYVLASQNGWEDVAKIASAETLKTNLYSSEYRDSLKRLDGNYLIRLVNLHRRRRRLFIDALDPNLDSEPKVVWRNVISSAESSPCHHFSRGFTLPWTNLKHFVSEALDVQPVGDAIRERSFIDNPALKTLWDYQCHLRDCVPRFHFLKEKLHPELIRILDLLPSTI</sequence>
<dbReference type="STRING" id="50990.A0A4Y7QH03"/>
<proteinExistence type="predicted"/>
<dbReference type="SMART" id="SM00225">
    <property type="entry name" value="BTB"/>
    <property type="match status" value="1"/>
</dbReference>
<organism evidence="3 4">
    <name type="scientific">Rickenella mellea</name>
    <dbReference type="NCBI Taxonomy" id="50990"/>
    <lineage>
        <taxon>Eukaryota</taxon>
        <taxon>Fungi</taxon>
        <taxon>Dikarya</taxon>
        <taxon>Basidiomycota</taxon>
        <taxon>Agaricomycotina</taxon>
        <taxon>Agaricomycetes</taxon>
        <taxon>Hymenochaetales</taxon>
        <taxon>Rickenellaceae</taxon>
        <taxon>Rickenella</taxon>
    </lineage>
</organism>
<feature type="region of interest" description="Disordered" evidence="1">
    <location>
        <begin position="1"/>
        <end position="29"/>
    </location>
</feature>
<feature type="domain" description="BTB" evidence="2">
    <location>
        <begin position="35"/>
        <end position="105"/>
    </location>
</feature>
<dbReference type="AlphaFoldDB" id="A0A4Y7QH03"/>
<name>A0A4Y7QH03_9AGAM</name>
<evidence type="ECO:0000259" key="2">
    <source>
        <dbReference type="PROSITE" id="PS50097"/>
    </source>
</evidence>
<accession>A0A4Y7QH03</accession>
<dbReference type="Gene3D" id="3.30.710.10">
    <property type="entry name" value="Potassium Channel Kv1.1, Chain A"/>
    <property type="match status" value="1"/>
</dbReference>
<keyword evidence="4" id="KW-1185">Reference proteome</keyword>
<reference evidence="3 4" key="1">
    <citation type="submission" date="2018-06" db="EMBL/GenBank/DDBJ databases">
        <title>A transcriptomic atlas of mushroom development highlights an independent origin of complex multicellularity.</title>
        <authorList>
            <consortium name="DOE Joint Genome Institute"/>
            <person name="Krizsan K."/>
            <person name="Almasi E."/>
            <person name="Merenyi Z."/>
            <person name="Sahu N."/>
            <person name="Viragh M."/>
            <person name="Koszo T."/>
            <person name="Mondo S."/>
            <person name="Kiss B."/>
            <person name="Balint B."/>
            <person name="Kues U."/>
            <person name="Barry K."/>
            <person name="Hegedus J.C."/>
            <person name="Henrissat B."/>
            <person name="Johnson J."/>
            <person name="Lipzen A."/>
            <person name="Ohm R."/>
            <person name="Nagy I."/>
            <person name="Pangilinan J."/>
            <person name="Yan J."/>
            <person name="Xiong Y."/>
            <person name="Grigoriev I.V."/>
            <person name="Hibbett D.S."/>
            <person name="Nagy L.G."/>
        </authorList>
    </citation>
    <scope>NUCLEOTIDE SEQUENCE [LARGE SCALE GENOMIC DNA]</scope>
    <source>
        <strain evidence="3 4">SZMC22713</strain>
    </source>
</reference>
<evidence type="ECO:0000313" key="3">
    <source>
        <dbReference type="EMBL" id="TDL26531.1"/>
    </source>
</evidence>
<dbReference type="OrthoDB" id="3238622at2759"/>
<dbReference type="InterPro" id="IPR011333">
    <property type="entry name" value="SKP1/BTB/POZ_sf"/>
</dbReference>
<protein>
    <recommendedName>
        <fullName evidence="2">BTB domain-containing protein</fullName>
    </recommendedName>
</protein>
<dbReference type="CDD" id="cd18186">
    <property type="entry name" value="BTB_POZ_ZBTB_KLHL-like"/>
    <property type="match status" value="1"/>
</dbReference>
<dbReference type="EMBL" id="ML170161">
    <property type="protein sequence ID" value="TDL26531.1"/>
    <property type="molecule type" value="Genomic_DNA"/>
</dbReference>
<dbReference type="PROSITE" id="PS50097">
    <property type="entry name" value="BTB"/>
    <property type="match status" value="1"/>
</dbReference>
<dbReference type="InterPro" id="IPR000210">
    <property type="entry name" value="BTB/POZ_dom"/>
</dbReference>
<feature type="compositionally biased region" description="Acidic residues" evidence="1">
    <location>
        <begin position="1"/>
        <end position="10"/>
    </location>
</feature>
<dbReference type="SUPFAM" id="SSF54695">
    <property type="entry name" value="POZ domain"/>
    <property type="match status" value="1"/>
</dbReference>
<feature type="compositionally biased region" description="Polar residues" evidence="1">
    <location>
        <begin position="13"/>
        <end position="29"/>
    </location>
</feature>
<evidence type="ECO:0000256" key="1">
    <source>
        <dbReference type="SAM" id="MobiDB-lite"/>
    </source>
</evidence>
<dbReference type="Pfam" id="PF00651">
    <property type="entry name" value="BTB"/>
    <property type="match status" value="1"/>
</dbReference>
<dbReference type="Proteomes" id="UP000294933">
    <property type="component" value="Unassembled WGS sequence"/>
</dbReference>
<evidence type="ECO:0000313" key="4">
    <source>
        <dbReference type="Proteomes" id="UP000294933"/>
    </source>
</evidence>
<dbReference type="VEuPathDB" id="FungiDB:BD410DRAFT_783579"/>